<accession>A0A8S1FCE5</accession>
<proteinExistence type="inferred from homology"/>
<dbReference type="PANTHER" id="PTHR45640:SF1">
    <property type="entry name" value="HEAT SHOCK PROTEIN HSP-16.1_HSP-16.11-RELATED"/>
    <property type="match status" value="1"/>
</dbReference>
<comment type="similarity">
    <text evidence="1 2 3">Belongs to the small heat shock protein (HSP20) family.</text>
</comment>
<dbReference type="InterPro" id="IPR001436">
    <property type="entry name" value="Alpha-crystallin/sHSP_animal"/>
</dbReference>
<dbReference type="EMBL" id="CADEPM010000013">
    <property type="protein sequence ID" value="CAB3411471.1"/>
    <property type="molecule type" value="Genomic_DNA"/>
</dbReference>
<dbReference type="GO" id="GO:0051082">
    <property type="term" value="F:unfolded protein binding"/>
    <property type="evidence" value="ECO:0007669"/>
    <property type="project" value="TreeGrafter"/>
</dbReference>
<dbReference type="OrthoDB" id="1431247at2759"/>
<name>A0A8S1FCE5_9PELO</name>
<dbReference type="PROSITE" id="PS01031">
    <property type="entry name" value="SHSP"/>
    <property type="match status" value="1"/>
</dbReference>
<dbReference type="PRINTS" id="PR00299">
    <property type="entry name" value="ACRYSTALLIN"/>
</dbReference>
<dbReference type="GO" id="GO:0042026">
    <property type="term" value="P:protein refolding"/>
    <property type="evidence" value="ECO:0007669"/>
    <property type="project" value="TreeGrafter"/>
</dbReference>
<dbReference type="GO" id="GO:0009408">
    <property type="term" value="P:response to heat"/>
    <property type="evidence" value="ECO:0007669"/>
    <property type="project" value="TreeGrafter"/>
</dbReference>
<evidence type="ECO:0000256" key="1">
    <source>
        <dbReference type="PIRNR" id="PIRNR036514"/>
    </source>
</evidence>
<dbReference type="InterPro" id="IPR002068">
    <property type="entry name" value="A-crystallin/Hsp20_dom"/>
</dbReference>
<dbReference type="PANTHER" id="PTHR45640">
    <property type="entry name" value="HEAT SHOCK PROTEIN HSP-12.2-RELATED"/>
    <property type="match status" value="1"/>
</dbReference>
<dbReference type="InterPro" id="IPR008978">
    <property type="entry name" value="HSP20-like_chaperone"/>
</dbReference>
<dbReference type="Proteomes" id="UP000494206">
    <property type="component" value="Unassembled WGS sequence"/>
</dbReference>
<dbReference type="GO" id="GO:0005634">
    <property type="term" value="C:nucleus"/>
    <property type="evidence" value="ECO:0007669"/>
    <property type="project" value="TreeGrafter"/>
</dbReference>
<feature type="domain" description="SHSP" evidence="4">
    <location>
        <begin position="36"/>
        <end position="141"/>
    </location>
</feature>
<evidence type="ECO:0000256" key="3">
    <source>
        <dbReference type="RuleBase" id="RU003616"/>
    </source>
</evidence>
<dbReference type="Pfam" id="PF00011">
    <property type="entry name" value="HSP20"/>
    <property type="match status" value="1"/>
</dbReference>
<evidence type="ECO:0000313" key="5">
    <source>
        <dbReference type="EMBL" id="CAB3411471.1"/>
    </source>
</evidence>
<dbReference type="AlphaFoldDB" id="A0A8S1FCE5"/>
<organism evidence="5 6">
    <name type="scientific">Caenorhabditis bovis</name>
    <dbReference type="NCBI Taxonomy" id="2654633"/>
    <lineage>
        <taxon>Eukaryota</taxon>
        <taxon>Metazoa</taxon>
        <taxon>Ecdysozoa</taxon>
        <taxon>Nematoda</taxon>
        <taxon>Chromadorea</taxon>
        <taxon>Rhabditida</taxon>
        <taxon>Rhabditina</taxon>
        <taxon>Rhabditomorpha</taxon>
        <taxon>Rhabditoidea</taxon>
        <taxon>Rhabditidae</taxon>
        <taxon>Peloderinae</taxon>
        <taxon>Caenorhabditis</taxon>
    </lineage>
</organism>
<keyword evidence="6" id="KW-1185">Reference proteome</keyword>
<dbReference type="SUPFAM" id="SSF49764">
    <property type="entry name" value="HSP20-like chaperones"/>
    <property type="match status" value="1"/>
</dbReference>
<dbReference type="GO" id="GO:0036498">
    <property type="term" value="P:IRE1-mediated unfolded protein response"/>
    <property type="evidence" value="ECO:0007669"/>
    <property type="project" value="TreeGrafter"/>
</dbReference>
<protein>
    <recommendedName>
        <fullName evidence="4">SHSP domain-containing protein</fullName>
    </recommendedName>
</protein>
<gene>
    <name evidence="5" type="ORF">CBOVIS_LOCUS12861</name>
</gene>
<dbReference type="GO" id="GO:0005737">
    <property type="term" value="C:cytoplasm"/>
    <property type="evidence" value="ECO:0007669"/>
    <property type="project" value="TreeGrafter"/>
</dbReference>
<evidence type="ECO:0000256" key="2">
    <source>
        <dbReference type="PROSITE-ProRule" id="PRU00285"/>
    </source>
</evidence>
<reference evidence="5 6" key="1">
    <citation type="submission" date="2020-04" db="EMBL/GenBank/DDBJ databases">
        <authorList>
            <person name="Laetsch R D."/>
            <person name="Stevens L."/>
            <person name="Kumar S."/>
            <person name="Blaxter L. M."/>
        </authorList>
    </citation>
    <scope>NUCLEOTIDE SEQUENCE [LARGE SCALE GENOMIC DNA]</scope>
</reference>
<dbReference type="CDD" id="cd06526">
    <property type="entry name" value="metazoan_ACD"/>
    <property type="match status" value="1"/>
</dbReference>
<comment type="caution">
    <text evidence="5">The sequence shown here is derived from an EMBL/GenBank/DDBJ whole genome shotgun (WGS) entry which is preliminary data.</text>
</comment>
<dbReference type="InterPro" id="IPR055269">
    <property type="entry name" value="Alpha-crystallin/HSP_16"/>
</dbReference>
<dbReference type="Gene3D" id="2.60.40.790">
    <property type="match status" value="1"/>
</dbReference>
<dbReference type="PIRSF" id="PIRSF036514">
    <property type="entry name" value="Sm_HSP_B1"/>
    <property type="match status" value="1"/>
</dbReference>
<evidence type="ECO:0000313" key="6">
    <source>
        <dbReference type="Proteomes" id="UP000494206"/>
    </source>
</evidence>
<evidence type="ECO:0000259" key="4">
    <source>
        <dbReference type="PROSITE" id="PS01031"/>
    </source>
</evidence>
<sequence>MSLYPFFGPRPMLSAMREMMRDMIAMQRHFEPMVFHGASAAAQNEVFKYDNDKFTVNLAVSEFKPDELKIDVNGRQLKIEGNQKIENENGFSHRSFSRVVLLPDDVDTSAIVSNLSNDGRLSIEAPRIAKKEGTSIPINVNPAVTEKAKPEA</sequence>